<evidence type="ECO:0000256" key="9">
    <source>
        <dbReference type="PROSITE-ProRule" id="PRU00708"/>
    </source>
</evidence>
<dbReference type="FunFam" id="1.20.5.1500:FF:000001">
    <property type="entry name" value="Nucleosome assembly protein 1-like 1"/>
    <property type="match status" value="1"/>
</dbReference>
<evidence type="ECO:0008006" key="13">
    <source>
        <dbReference type="Google" id="ProtNLM"/>
    </source>
</evidence>
<keyword evidence="12" id="KW-1185">Reference proteome</keyword>
<dbReference type="FunFam" id="1.25.40.10:FF:000090">
    <property type="entry name" value="Pentatricopeptide repeat-containing protein, chloroplastic"/>
    <property type="match status" value="1"/>
</dbReference>
<dbReference type="InterPro" id="IPR002164">
    <property type="entry name" value="NAP_family"/>
</dbReference>
<dbReference type="OrthoDB" id="881013at2759"/>
<dbReference type="Gene3D" id="1.20.5.1500">
    <property type="match status" value="1"/>
</dbReference>
<protein>
    <recommendedName>
        <fullName evidence="13">Nucleosome assembly protein</fullName>
    </recommendedName>
</protein>
<dbReference type="Pfam" id="PF01535">
    <property type="entry name" value="PPR"/>
    <property type="match status" value="4"/>
</dbReference>
<dbReference type="Proteomes" id="UP000326396">
    <property type="component" value="Linkage Group LG11"/>
</dbReference>
<dbReference type="GO" id="GO:0005634">
    <property type="term" value="C:nucleus"/>
    <property type="evidence" value="ECO:0007669"/>
    <property type="project" value="UniProtKB-SubCell"/>
</dbReference>
<dbReference type="Pfam" id="PF00956">
    <property type="entry name" value="NAP"/>
    <property type="match status" value="1"/>
</dbReference>
<feature type="repeat" description="PPR" evidence="9">
    <location>
        <begin position="533"/>
        <end position="567"/>
    </location>
</feature>
<keyword evidence="4" id="KW-0963">Cytoplasm</keyword>
<evidence type="ECO:0000256" key="4">
    <source>
        <dbReference type="ARBA" id="ARBA00022490"/>
    </source>
</evidence>
<dbReference type="GO" id="GO:0042393">
    <property type="term" value="F:histone binding"/>
    <property type="evidence" value="ECO:0007669"/>
    <property type="project" value="UniProtKB-ARBA"/>
</dbReference>
<feature type="repeat" description="PPR" evidence="9">
    <location>
        <begin position="634"/>
        <end position="669"/>
    </location>
</feature>
<proteinExistence type="inferred from homology"/>
<dbReference type="Gene3D" id="1.25.40.10">
    <property type="entry name" value="Tetratricopeptide repeat domain"/>
    <property type="match status" value="4"/>
</dbReference>
<feature type="compositionally biased region" description="Acidic residues" evidence="10">
    <location>
        <begin position="262"/>
        <end position="275"/>
    </location>
</feature>
<dbReference type="NCBIfam" id="TIGR00756">
    <property type="entry name" value="PPR"/>
    <property type="match status" value="4"/>
</dbReference>
<reference evidence="11 12" key="1">
    <citation type="submission" date="2019-05" db="EMBL/GenBank/DDBJ databases">
        <title>Mikania micrantha, genome provides insights into the molecular mechanism of rapid growth.</title>
        <authorList>
            <person name="Liu B."/>
        </authorList>
    </citation>
    <scope>NUCLEOTIDE SEQUENCE [LARGE SCALE GENOMIC DNA]</scope>
    <source>
        <strain evidence="11">NLD-2019</strain>
        <tissue evidence="11">Leaf</tissue>
    </source>
</reference>
<dbReference type="GO" id="GO:0000724">
    <property type="term" value="P:double-strand break repair via homologous recombination"/>
    <property type="evidence" value="ECO:0007669"/>
    <property type="project" value="UniProtKB-ARBA"/>
</dbReference>
<dbReference type="SUPFAM" id="SSF143113">
    <property type="entry name" value="NAP-like"/>
    <property type="match status" value="1"/>
</dbReference>
<comment type="function">
    <text evidence="8">May modulate chromatin structure by regulation of nucleosome assembly/disassembly. Could function together with B-type cyclins in the regulation of microtubule dynamics.</text>
</comment>
<organism evidence="11 12">
    <name type="scientific">Mikania micrantha</name>
    <name type="common">bitter vine</name>
    <dbReference type="NCBI Taxonomy" id="192012"/>
    <lineage>
        <taxon>Eukaryota</taxon>
        <taxon>Viridiplantae</taxon>
        <taxon>Streptophyta</taxon>
        <taxon>Embryophyta</taxon>
        <taxon>Tracheophyta</taxon>
        <taxon>Spermatophyta</taxon>
        <taxon>Magnoliopsida</taxon>
        <taxon>eudicotyledons</taxon>
        <taxon>Gunneridae</taxon>
        <taxon>Pentapetalae</taxon>
        <taxon>asterids</taxon>
        <taxon>campanulids</taxon>
        <taxon>Asterales</taxon>
        <taxon>Asteraceae</taxon>
        <taxon>Asteroideae</taxon>
        <taxon>Heliantheae alliance</taxon>
        <taxon>Eupatorieae</taxon>
        <taxon>Mikania</taxon>
    </lineage>
</organism>
<dbReference type="PANTHER" id="PTHR47926:SF389">
    <property type="entry name" value="PENTATRICOPEPTIDE PROTEIN-RELATED"/>
    <property type="match status" value="1"/>
</dbReference>
<feature type="repeat" description="PPR" evidence="9">
    <location>
        <begin position="771"/>
        <end position="805"/>
    </location>
</feature>
<dbReference type="EMBL" id="SZYD01000003">
    <property type="protein sequence ID" value="KAD6794708.1"/>
    <property type="molecule type" value="Genomic_DNA"/>
</dbReference>
<dbReference type="GO" id="GO:0005737">
    <property type="term" value="C:cytoplasm"/>
    <property type="evidence" value="ECO:0007669"/>
    <property type="project" value="UniProtKB-SubCell"/>
</dbReference>
<dbReference type="InterPro" id="IPR037231">
    <property type="entry name" value="NAP-like_sf"/>
</dbReference>
<keyword evidence="5" id="KW-0677">Repeat</keyword>
<dbReference type="Pfam" id="PF13041">
    <property type="entry name" value="PPR_2"/>
    <property type="match status" value="3"/>
</dbReference>
<dbReference type="PANTHER" id="PTHR47926">
    <property type="entry name" value="PENTATRICOPEPTIDE REPEAT-CONTAINING PROTEIN"/>
    <property type="match status" value="1"/>
</dbReference>
<dbReference type="AlphaFoldDB" id="A0A5N6PLF2"/>
<dbReference type="FunFam" id="1.25.40.10:FF:000393">
    <property type="entry name" value="Pentatricopeptide repeat-containing protein At1g20230"/>
    <property type="match status" value="2"/>
</dbReference>
<feature type="repeat" description="PPR" evidence="9">
    <location>
        <begin position="806"/>
        <end position="841"/>
    </location>
</feature>
<dbReference type="GO" id="GO:0003723">
    <property type="term" value="F:RNA binding"/>
    <property type="evidence" value="ECO:0007669"/>
    <property type="project" value="InterPro"/>
</dbReference>
<comment type="similarity">
    <text evidence="3">Belongs to the nucleosome assembly protein (NAP) family.</text>
</comment>
<dbReference type="InterPro" id="IPR011990">
    <property type="entry name" value="TPR-like_helical_dom_sf"/>
</dbReference>
<name>A0A5N6PLF2_9ASTR</name>
<feature type="repeat" description="PPR" evidence="9">
    <location>
        <begin position="498"/>
        <end position="532"/>
    </location>
</feature>
<dbReference type="Pfam" id="PF20431">
    <property type="entry name" value="E_motif"/>
    <property type="match status" value="1"/>
</dbReference>
<dbReference type="FunFam" id="3.30.1120.90:FF:000005">
    <property type="entry name" value="Nucleosome assembly protein11"/>
    <property type="match status" value="1"/>
</dbReference>
<feature type="repeat" description="PPR" evidence="9">
    <location>
        <begin position="670"/>
        <end position="704"/>
    </location>
</feature>
<feature type="compositionally biased region" description="Acidic residues" evidence="10">
    <location>
        <begin position="307"/>
        <end position="345"/>
    </location>
</feature>
<dbReference type="PROSITE" id="PS51375">
    <property type="entry name" value="PPR"/>
    <property type="match status" value="7"/>
</dbReference>
<feature type="repeat" description="PPR" evidence="9">
    <location>
        <begin position="397"/>
        <end position="431"/>
    </location>
</feature>
<keyword evidence="7" id="KW-0539">Nucleus</keyword>
<accession>A0A5N6PLF2</accession>
<dbReference type="GO" id="GO:0009451">
    <property type="term" value="P:RNA modification"/>
    <property type="evidence" value="ECO:0007669"/>
    <property type="project" value="InterPro"/>
</dbReference>
<comment type="subcellular location">
    <subcellularLocation>
        <location evidence="2">Cytoplasm</location>
    </subcellularLocation>
    <subcellularLocation>
        <location evidence="1">Nucleus</location>
    </subcellularLocation>
</comment>
<evidence type="ECO:0000256" key="5">
    <source>
        <dbReference type="ARBA" id="ARBA00022737"/>
    </source>
</evidence>
<evidence type="ECO:0000313" key="12">
    <source>
        <dbReference type="Proteomes" id="UP000326396"/>
    </source>
</evidence>
<evidence type="ECO:0000256" key="1">
    <source>
        <dbReference type="ARBA" id="ARBA00004123"/>
    </source>
</evidence>
<evidence type="ECO:0000256" key="3">
    <source>
        <dbReference type="ARBA" id="ARBA00009947"/>
    </source>
</evidence>
<feature type="region of interest" description="Disordered" evidence="10">
    <location>
        <begin position="304"/>
        <end position="372"/>
    </location>
</feature>
<dbReference type="Gene3D" id="3.30.1120.90">
    <property type="entry name" value="Nucleosome assembly protein"/>
    <property type="match status" value="1"/>
</dbReference>
<comment type="caution">
    <text evidence="11">The sequence shown here is derived from an EMBL/GenBank/DDBJ whole genome shotgun (WGS) entry which is preliminary data.</text>
</comment>
<evidence type="ECO:0000313" key="11">
    <source>
        <dbReference type="EMBL" id="KAD6794708.1"/>
    </source>
</evidence>
<evidence type="ECO:0000256" key="8">
    <source>
        <dbReference type="ARBA" id="ARBA00056035"/>
    </source>
</evidence>
<dbReference type="InterPro" id="IPR046960">
    <property type="entry name" value="PPR_At4g14850-like_plant"/>
</dbReference>
<dbReference type="InterPro" id="IPR002885">
    <property type="entry name" value="PPR_rpt"/>
</dbReference>
<feature type="region of interest" description="Disordered" evidence="10">
    <location>
        <begin position="259"/>
        <end position="282"/>
    </location>
</feature>
<dbReference type="GO" id="GO:0006334">
    <property type="term" value="P:nucleosome assembly"/>
    <property type="evidence" value="ECO:0007669"/>
    <property type="project" value="InterPro"/>
</dbReference>
<sequence length="994" mass="112028">MANNKKDQLDMSDLAETLPAAAAALSAQDRAGLVNVLKDKLQNLAGKHSDVLENLSPTVRKRVDVLRDIQSEHDEIEARFFEERTALELKYQKLYAPLYAKRFDIVNGVVEIDGLKDEVASDQPDGNSKEDKGVPDFWLTAMKTNEILAEEISERDEDALKYLKDIKWCRINDPKGFQLEFFFDTNPYFKNSVLTKVYHMVDDDEPILEKAIGTDIEWLPGKCLTQKILKKKPKKGSKNAKPITKTEKCESFFNFFNPPLVPDDEDDMDEEEAEDLQNQMEQDYDIGSTIRDKIIPHAVSWFTGEAVQEDEFEGIEDDDDEDEIDDDDDDDEDDEDSEDDEDEEESKSKRKSKKGSIPNAGVTGEQGERPPECKQQFELVNDARKVFETVPSECIFNTITWNSMLRANVTNGECRESIWVYAQMRNLGVLADEFTFPLILRACGITGHLNLCALVHCHVLITGFQNNIHVANELLAAYGKLGQMCVANQVFDEMIVRNHISWNTMISGFALNYDCDHALEMFKSMELDGWEPNLVTWTSLLSSHARCGHYQETLRLYNVMRSKGVKSNAESLAVVVSACHDSDLLHKVKELHGYVAMAGFENYLFVKNSLLCAYGRHGVLEAIEKLFSEIKIKSLVSWNALISSYAQAGLCDEAFSTFLNLNSDNNLMPNVISWSAVISGFASNGRPDESLKLFRKMQSAKVNPNVITISTILSVCADLSTIVFGKQIHAYTIRNIMNTNLLVVNGLINMYAKCGSLMEGYITFKNTKVKDLCSWNTMIKGYGMHGFGKSALKIFNNMISDGCKPDEVTFLSLLFACSHAGLVNDGRKLFNQMQPEFGIEPGIEHYACLVDLLGRAGLFEEASEVAKKMPLEPNVCVWGALLNSNIIHKNTIWDRNSVSKILELSSETGNYMLLSNIYAQSGRWEDSAKVRVSARARGLTKTRGQSWIELNKRVHLFTAGEFVESEIEEVQTLVKILSFQMKMENINEEILLTC</sequence>
<keyword evidence="6" id="KW-0143">Chaperone</keyword>
<evidence type="ECO:0000256" key="10">
    <source>
        <dbReference type="SAM" id="MobiDB-lite"/>
    </source>
</evidence>
<dbReference type="InterPro" id="IPR046848">
    <property type="entry name" value="E_motif"/>
</dbReference>
<gene>
    <name evidence="11" type="ORF">E3N88_05604</name>
</gene>
<evidence type="ECO:0000256" key="7">
    <source>
        <dbReference type="ARBA" id="ARBA00023242"/>
    </source>
</evidence>
<evidence type="ECO:0000256" key="2">
    <source>
        <dbReference type="ARBA" id="ARBA00004496"/>
    </source>
</evidence>
<evidence type="ECO:0000256" key="6">
    <source>
        <dbReference type="ARBA" id="ARBA00023186"/>
    </source>
</evidence>